<evidence type="ECO:0000313" key="3">
    <source>
        <dbReference type="EMBL" id="PON98761.1"/>
    </source>
</evidence>
<dbReference type="InterPro" id="IPR024949">
    <property type="entry name" value="Bet_v_I_allergen"/>
</dbReference>
<comment type="similarity">
    <text evidence="1">Belongs to the MLP family.</text>
</comment>
<dbReference type="OrthoDB" id="1072116at2759"/>
<evidence type="ECO:0000313" key="4">
    <source>
        <dbReference type="Proteomes" id="UP000237000"/>
    </source>
</evidence>
<dbReference type="GO" id="GO:0010427">
    <property type="term" value="F:abscisic acid binding"/>
    <property type="evidence" value="ECO:0007669"/>
    <property type="project" value="InterPro"/>
</dbReference>
<dbReference type="AlphaFoldDB" id="A0A2P5FLT6"/>
<dbReference type="PANTHER" id="PTHR31338">
    <property type="entry name" value="POLYKETIDE CYCLASE/DEHYDRASE AND LIPID TRANSPORT SUPERFAMILY PROTEIN"/>
    <property type="match status" value="1"/>
</dbReference>
<dbReference type="SMART" id="SM01037">
    <property type="entry name" value="Bet_v_1"/>
    <property type="match status" value="1"/>
</dbReference>
<evidence type="ECO:0000259" key="2">
    <source>
        <dbReference type="SMART" id="SM01037"/>
    </source>
</evidence>
<dbReference type="PRINTS" id="PR00634">
    <property type="entry name" value="BETALLERGEN"/>
</dbReference>
<dbReference type="InterPro" id="IPR000916">
    <property type="entry name" value="Bet_v_I/MLP"/>
</dbReference>
<protein>
    <submittedName>
        <fullName evidence="3">Bet v I type allergen</fullName>
    </submittedName>
</protein>
<evidence type="ECO:0000256" key="1">
    <source>
        <dbReference type="ARBA" id="ARBA00038242"/>
    </source>
</evidence>
<dbReference type="GO" id="GO:0004864">
    <property type="term" value="F:protein phosphatase inhibitor activity"/>
    <property type="evidence" value="ECO:0007669"/>
    <property type="project" value="InterPro"/>
</dbReference>
<organism evidence="3 4">
    <name type="scientific">Trema orientale</name>
    <name type="common">Charcoal tree</name>
    <name type="synonym">Celtis orientalis</name>
    <dbReference type="NCBI Taxonomy" id="63057"/>
    <lineage>
        <taxon>Eukaryota</taxon>
        <taxon>Viridiplantae</taxon>
        <taxon>Streptophyta</taxon>
        <taxon>Embryophyta</taxon>
        <taxon>Tracheophyta</taxon>
        <taxon>Spermatophyta</taxon>
        <taxon>Magnoliopsida</taxon>
        <taxon>eudicotyledons</taxon>
        <taxon>Gunneridae</taxon>
        <taxon>Pentapetalae</taxon>
        <taxon>rosids</taxon>
        <taxon>fabids</taxon>
        <taxon>Rosales</taxon>
        <taxon>Cannabaceae</taxon>
        <taxon>Trema</taxon>
    </lineage>
</organism>
<keyword evidence="4" id="KW-1185">Reference proteome</keyword>
<dbReference type="Pfam" id="PF00407">
    <property type="entry name" value="Bet_v_1"/>
    <property type="match status" value="1"/>
</dbReference>
<proteinExistence type="inferred from homology"/>
<dbReference type="STRING" id="63057.A0A2P5FLT6"/>
<dbReference type="SUPFAM" id="SSF55961">
    <property type="entry name" value="Bet v1-like"/>
    <property type="match status" value="1"/>
</dbReference>
<reference evidence="4" key="1">
    <citation type="submission" date="2016-06" db="EMBL/GenBank/DDBJ databases">
        <title>Parallel loss of symbiosis genes in relatives of nitrogen-fixing non-legume Parasponia.</title>
        <authorList>
            <person name="Van Velzen R."/>
            <person name="Holmer R."/>
            <person name="Bu F."/>
            <person name="Rutten L."/>
            <person name="Van Zeijl A."/>
            <person name="Liu W."/>
            <person name="Santuari L."/>
            <person name="Cao Q."/>
            <person name="Sharma T."/>
            <person name="Shen D."/>
            <person name="Roswanjaya Y."/>
            <person name="Wardhani T."/>
            <person name="Kalhor M.S."/>
            <person name="Jansen J."/>
            <person name="Van den Hoogen J."/>
            <person name="Gungor B."/>
            <person name="Hartog M."/>
            <person name="Hontelez J."/>
            <person name="Verver J."/>
            <person name="Yang W.-C."/>
            <person name="Schijlen E."/>
            <person name="Repin R."/>
            <person name="Schilthuizen M."/>
            <person name="Schranz E."/>
            <person name="Heidstra R."/>
            <person name="Miyata K."/>
            <person name="Fedorova E."/>
            <person name="Kohlen W."/>
            <person name="Bisseling T."/>
            <person name="Smit S."/>
            <person name="Geurts R."/>
        </authorList>
    </citation>
    <scope>NUCLEOTIDE SEQUENCE [LARGE SCALE GENOMIC DNA]</scope>
    <source>
        <strain evidence="4">cv. RG33-2</strain>
    </source>
</reference>
<dbReference type="CDD" id="cd07816">
    <property type="entry name" value="Bet_v1-like"/>
    <property type="match status" value="1"/>
</dbReference>
<dbReference type="Proteomes" id="UP000237000">
    <property type="component" value="Unassembled WGS sequence"/>
</dbReference>
<dbReference type="GO" id="GO:0006952">
    <property type="term" value="P:defense response"/>
    <property type="evidence" value="ECO:0007669"/>
    <property type="project" value="InterPro"/>
</dbReference>
<comment type="caution">
    <text evidence="3">The sequence shown here is derived from an EMBL/GenBank/DDBJ whole genome shotgun (WGS) entry which is preliminary data.</text>
</comment>
<feature type="domain" description="Bet v I/Major latex protein" evidence="2">
    <location>
        <begin position="2"/>
        <end position="153"/>
    </location>
</feature>
<accession>A0A2P5FLT6</accession>
<dbReference type="InParanoid" id="A0A2P5FLT6"/>
<dbReference type="Gene3D" id="3.30.530.20">
    <property type="match status" value="1"/>
</dbReference>
<name>A0A2P5FLT6_TREOI</name>
<gene>
    <name evidence="3" type="ORF">TorRG33x02_053760</name>
</gene>
<dbReference type="GO" id="GO:0009738">
    <property type="term" value="P:abscisic acid-activated signaling pathway"/>
    <property type="evidence" value="ECO:0007669"/>
    <property type="project" value="InterPro"/>
</dbReference>
<dbReference type="InterPro" id="IPR052006">
    <property type="entry name" value="MLP-like"/>
</dbReference>
<dbReference type="EMBL" id="JXTC01000022">
    <property type="protein sequence ID" value="PON98761.1"/>
    <property type="molecule type" value="Genomic_DNA"/>
</dbReference>
<dbReference type="GO" id="GO:0038023">
    <property type="term" value="F:signaling receptor activity"/>
    <property type="evidence" value="ECO:0007669"/>
    <property type="project" value="InterPro"/>
</dbReference>
<dbReference type="PANTHER" id="PTHR31338:SF16">
    <property type="entry name" value="POLYKETIDE CYCLASE_DEHYDRASE AND LIPID TRANSPORT SUPERFAMILY PROTEIN"/>
    <property type="match status" value="1"/>
</dbReference>
<dbReference type="InterPro" id="IPR023393">
    <property type="entry name" value="START-like_dom_sf"/>
</dbReference>
<sequence>MAQLAKLQVQLEVKCSAQSFYEIFRSKQHLLPKVCPELIKDIKVIKGDWESLGSIKQWAYNVPAGNCEAAKEALEAIDDENKRLTFKILDGEITKYYKNVKSTIQVTGKDEGGSSVKWTLEYEKQNEDLPEPIKYLDLFPVLTKSVEAYLNNNA</sequence>